<keyword evidence="2 3" id="KW-0418">Kinase</keyword>
<sequence length="293" mass="32957">MNVPPSLRSTIESFLTDKFSTRVTISGFKEISGGCINTAGKLITSNGIFFVKWNLQSKCPGMFEAEAKGLALLSAANAFYIPTVLGTAQNETHQIILLSFIDDTNQRDGYWKMFGRKLAQLHQTQSAHFGLDHNNYIGSLPQVNHVNNSWIDFLITTRLNAQVEIAVDNGMADNMIIGKFEKLYRKLSSLLPNEKASLLHGDLWRGNLITSQGAPCLIDPAVYYGHREVDIAMTQLFGGFDPSFLSSYNEVFPLEKNWLERIDLYNLYPLLVHLNLFGQGYLSQILNILKRFV</sequence>
<protein>
    <submittedName>
        <fullName evidence="3">Ketosamine-3-kinase</fullName>
    </submittedName>
</protein>
<dbReference type="InterPro" id="IPR011009">
    <property type="entry name" value="Kinase-like_dom_sf"/>
</dbReference>
<dbReference type="SUPFAM" id="SSF56112">
    <property type="entry name" value="Protein kinase-like (PK-like)"/>
    <property type="match status" value="1"/>
</dbReference>
<dbReference type="RefSeq" id="WP_112745468.1">
    <property type="nucleotide sequence ID" value="NZ_QMFY01000001.1"/>
</dbReference>
<dbReference type="Gene3D" id="3.90.1200.10">
    <property type="match status" value="1"/>
</dbReference>
<dbReference type="PANTHER" id="PTHR12149">
    <property type="entry name" value="FRUCTOSAMINE 3 KINASE-RELATED PROTEIN"/>
    <property type="match status" value="1"/>
</dbReference>
<dbReference type="PANTHER" id="PTHR12149:SF8">
    <property type="entry name" value="PROTEIN-RIBULOSAMINE 3-KINASE"/>
    <property type="match status" value="1"/>
</dbReference>
<gene>
    <name evidence="3" type="ORF">DQQ10_03980</name>
</gene>
<organism evidence="3 4">
    <name type="scientific">Pseudochryseolinea flava</name>
    <dbReference type="NCBI Taxonomy" id="2059302"/>
    <lineage>
        <taxon>Bacteria</taxon>
        <taxon>Pseudomonadati</taxon>
        <taxon>Bacteroidota</taxon>
        <taxon>Cytophagia</taxon>
        <taxon>Cytophagales</taxon>
        <taxon>Fulvivirgaceae</taxon>
        <taxon>Pseudochryseolinea</taxon>
    </lineage>
</organism>
<dbReference type="InterPro" id="IPR016477">
    <property type="entry name" value="Fructo-/Ketosamine-3-kinase"/>
</dbReference>
<dbReference type="Gene3D" id="3.30.200.20">
    <property type="entry name" value="Phosphorylase Kinase, domain 1"/>
    <property type="match status" value="1"/>
</dbReference>
<evidence type="ECO:0000256" key="2">
    <source>
        <dbReference type="PIRNR" id="PIRNR006221"/>
    </source>
</evidence>
<proteinExistence type="inferred from homology"/>
<evidence type="ECO:0000313" key="3">
    <source>
        <dbReference type="EMBL" id="RAW03253.1"/>
    </source>
</evidence>
<dbReference type="AlphaFoldDB" id="A0A364Y8L6"/>
<dbReference type="Proteomes" id="UP000251889">
    <property type="component" value="Unassembled WGS sequence"/>
</dbReference>
<keyword evidence="2" id="KW-0808">Transferase</keyword>
<accession>A0A364Y8L6</accession>
<reference evidence="3 4" key="1">
    <citation type="submission" date="2018-06" db="EMBL/GenBank/DDBJ databases">
        <title>Chryseolinea flavus sp. nov., a member of the phylum Bacteroidetes isolated from soil.</title>
        <authorList>
            <person name="Li Y."/>
            <person name="Wang J."/>
        </authorList>
    </citation>
    <scope>NUCLEOTIDE SEQUENCE [LARGE SCALE GENOMIC DNA]</scope>
    <source>
        <strain evidence="3 4">SDU1-6</strain>
    </source>
</reference>
<name>A0A364Y8L6_9BACT</name>
<comment type="caution">
    <text evidence="3">The sequence shown here is derived from an EMBL/GenBank/DDBJ whole genome shotgun (WGS) entry which is preliminary data.</text>
</comment>
<dbReference type="EMBL" id="QMFY01000001">
    <property type="protein sequence ID" value="RAW03253.1"/>
    <property type="molecule type" value="Genomic_DNA"/>
</dbReference>
<dbReference type="PIRSF" id="PIRSF006221">
    <property type="entry name" value="Ketosamine-3-kinase"/>
    <property type="match status" value="1"/>
</dbReference>
<dbReference type="OrthoDB" id="5291879at2"/>
<comment type="similarity">
    <text evidence="1 2">Belongs to the fructosamine kinase family.</text>
</comment>
<dbReference type="Pfam" id="PF03881">
    <property type="entry name" value="Fructosamin_kin"/>
    <property type="match status" value="1"/>
</dbReference>
<keyword evidence="4" id="KW-1185">Reference proteome</keyword>
<evidence type="ECO:0000313" key="4">
    <source>
        <dbReference type="Proteomes" id="UP000251889"/>
    </source>
</evidence>
<dbReference type="GO" id="GO:0016301">
    <property type="term" value="F:kinase activity"/>
    <property type="evidence" value="ECO:0007669"/>
    <property type="project" value="UniProtKB-UniRule"/>
</dbReference>
<evidence type="ECO:0000256" key="1">
    <source>
        <dbReference type="ARBA" id="ARBA00009460"/>
    </source>
</evidence>